<evidence type="ECO:0000313" key="1">
    <source>
        <dbReference type="EMBL" id="KAK8953747.1"/>
    </source>
</evidence>
<name>A0ABR2LZF6_9ASPA</name>
<reference evidence="1 2" key="1">
    <citation type="journal article" date="2022" name="Nat. Plants">
        <title>Genomes of leafy and leafless Platanthera orchids illuminate the evolution of mycoheterotrophy.</title>
        <authorList>
            <person name="Li M.H."/>
            <person name="Liu K.W."/>
            <person name="Li Z."/>
            <person name="Lu H.C."/>
            <person name="Ye Q.L."/>
            <person name="Zhang D."/>
            <person name="Wang J.Y."/>
            <person name="Li Y.F."/>
            <person name="Zhong Z.M."/>
            <person name="Liu X."/>
            <person name="Yu X."/>
            <person name="Liu D.K."/>
            <person name="Tu X.D."/>
            <person name="Liu B."/>
            <person name="Hao Y."/>
            <person name="Liao X.Y."/>
            <person name="Jiang Y.T."/>
            <person name="Sun W.H."/>
            <person name="Chen J."/>
            <person name="Chen Y.Q."/>
            <person name="Ai Y."/>
            <person name="Zhai J.W."/>
            <person name="Wu S.S."/>
            <person name="Zhou Z."/>
            <person name="Hsiao Y.Y."/>
            <person name="Wu W.L."/>
            <person name="Chen Y.Y."/>
            <person name="Lin Y.F."/>
            <person name="Hsu J.L."/>
            <person name="Li C.Y."/>
            <person name="Wang Z.W."/>
            <person name="Zhao X."/>
            <person name="Zhong W.Y."/>
            <person name="Ma X.K."/>
            <person name="Ma L."/>
            <person name="Huang J."/>
            <person name="Chen G.Z."/>
            <person name="Huang M.Z."/>
            <person name="Huang L."/>
            <person name="Peng D.H."/>
            <person name="Luo Y.B."/>
            <person name="Zou S.Q."/>
            <person name="Chen S.P."/>
            <person name="Lan S."/>
            <person name="Tsai W.C."/>
            <person name="Van de Peer Y."/>
            <person name="Liu Z.J."/>
        </authorList>
    </citation>
    <scope>NUCLEOTIDE SEQUENCE [LARGE SCALE GENOMIC DNA]</scope>
    <source>
        <strain evidence="1">Lor288</strain>
    </source>
</reference>
<organism evidence="1 2">
    <name type="scientific">Platanthera guangdongensis</name>
    <dbReference type="NCBI Taxonomy" id="2320717"/>
    <lineage>
        <taxon>Eukaryota</taxon>
        <taxon>Viridiplantae</taxon>
        <taxon>Streptophyta</taxon>
        <taxon>Embryophyta</taxon>
        <taxon>Tracheophyta</taxon>
        <taxon>Spermatophyta</taxon>
        <taxon>Magnoliopsida</taxon>
        <taxon>Liliopsida</taxon>
        <taxon>Asparagales</taxon>
        <taxon>Orchidaceae</taxon>
        <taxon>Orchidoideae</taxon>
        <taxon>Orchideae</taxon>
        <taxon>Orchidinae</taxon>
        <taxon>Platanthera</taxon>
    </lineage>
</organism>
<evidence type="ECO:0000313" key="2">
    <source>
        <dbReference type="Proteomes" id="UP001412067"/>
    </source>
</evidence>
<dbReference type="PANTHER" id="PTHR22928:SF3">
    <property type="entry name" value="TELOMERE-ASSOCIATED PROTEIN RIF1"/>
    <property type="match status" value="1"/>
</dbReference>
<proteinExistence type="predicted"/>
<comment type="caution">
    <text evidence="1">The sequence shown here is derived from an EMBL/GenBank/DDBJ whole genome shotgun (WGS) entry which is preliminary data.</text>
</comment>
<sequence>MPTHLQPRLHCQFLRPKPSPHYIVDMQIMLKFPELMFTDVEPQVQIASLVTWEHLVDAFLPPEINEVPEVANEEKISDCSIISERVDDELLKDLLRRIKVLMVPLQGIISSKCDISVHMACLNTWHYLLHKLDHLVNHPLVLLTTFRPFLEVIFWSSPDNENFCLWKPCLNLFEQYISGTVKSKEMDLVSTSCACDVANEKGIPISCISSGSRMHYCIKWLPCKVCDIDFPLMVIKAIVSHGQVKPIDPEIRTFSQFCP</sequence>
<protein>
    <submittedName>
        <fullName evidence="1">Uncharacterized protein</fullName>
    </submittedName>
</protein>
<dbReference type="Proteomes" id="UP001412067">
    <property type="component" value="Unassembled WGS sequence"/>
</dbReference>
<accession>A0ABR2LZF6</accession>
<keyword evidence="2" id="KW-1185">Reference proteome</keyword>
<dbReference type="PANTHER" id="PTHR22928">
    <property type="entry name" value="TELOMERE-ASSOCIATED PROTEIN RIF1"/>
    <property type="match status" value="1"/>
</dbReference>
<gene>
    <name evidence="1" type="ORF">KSP40_PGU019319</name>
</gene>
<dbReference type="EMBL" id="JBBWWR010000014">
    <property type="protein sequence ID" value="KAK8953747.1"/>
    <property type="molecule type" value="Genomic_DNA"/>
</dbReference>